<proteinExistence type="inferred from homology"/>
<dbReference type="PANTHER" id="PTHR12358">
    <property type="entry name" value="SPHINGOSINE KINASE"/>
    <property type="match status" value="1"/>
</dbReference>
<dbReference type="GO" id="GO:0046872">
    <property type="term" value="F:metal ion binding"/>
    <property type="evidence" value="ECO:0007669"/>
    <property type="project" value="UniProtKB-KW"/>
</dbReference>
<dbReference type="Pfam" id="PF00781">
    <property type="entry name" value="DAGK_cat"/>
    <property type="match status" value="1"/>
</dbReference>
<keyword evidence="12" id="KW-1208">Phospholipid metabolism</keyword>
<comment type="similarity">
    <text evidence="2">Belongs to the diacylglycerol/lipid kinase family.</text>
</comment>
<dbReference type="Gene3D" id="3.40.50.10330">
    <property type="entry name" value="Probable inorganic polyphosphate/atp-NAD kinase, domain 1"/>
    <property type="match status" value="1"/>
</dbReference>
<reference evidence="14 15" key="1">
    <citation type="submission" date="2017-07" db="EMBL/GenBank/DDBJ databases">
        <authorList>
            <person name="Sun Z.S."/>
            <person name="Albrecht U."/>
            <person name="Echele G."/>
            <person name="Lee C.C."/>
        </authorList>
    </citation>
    <scope>NUCLEOTIDE SEQUENCE [LARGE SCALE GENOMIC DNA]</scope>
    <source>
        <strain evidence="14 15">P16-029</strain>
    </source>
</reference>
<keyword evidence="5" id="KW-0479">Metal-binding</keyword>
<evidence type="ECO:0000256" key="3">
    <source>
        <dbReference type="ARBA" id="ARBA00022516"/>
    </source>
</evidence>
<dbReference type="PROSITE" id="PS50146">
    <property type="entry name" value="DAGK"/>
    <property type="match status" value="1"/>
</dbReference>
<keyword evidence="4" id="KW-0808">Transferase</keyword>
<evidence type="ECO:0000256" key="2">
    <source>
        <dbReference type="ARBA" id="ARBA00005983"/>
    </source>
</evidence>
<dbReference type="InterPro" id="IPR045540">
    <property type="entry name" value="YegS/DAGK_C"/>
</dbReference>
<accession>A0A3E2DHW5</accession>
<dbReference type="GO" id="GO:0008654">
    <property type="term" value="P:phospholipid biosynthetic process"/>
    <property type="evidence" value="ECO:0007669"/>
    <property type="project" value="UniProtKB-KW"/>
</dbReference>
<evidence type="ECO:0000313" key="14">
    <source>
        <dbReference type="EMBL" id="RFT44960.1"/>
    </source>
</evidence>
<dbReference type="SUPFAM" id="SSF111331">
    <property type="entry name" value="NAD kinase/diacylglycerol kinase-like"/>
    <property type="match status" value="1"/>
</dbReference>
<protein>
    <submittedName>
        <fullName evidence="14">Diacylglycerol kinase</fullName>
    </submittedName>
</protein>
<comment type="caution">
    <text evidence="14">The sequence shown here is derived from an EMBL/GenBank/DDBJ whole genome shotgun (WGS) entry which is preliminary data.</text>
</comment>
<dbReference type="GO" id="GO:0005886">
    <property type="term" value="C:plasma membrane"/>
    <property type="evidence" value="ECO:0007669"/>
    <property type="project" value="TreeGrafter"/>
</dbReference>
<evidence type="ECO:0000256" key="5">
    <source>
        <dbReference type="ARBA" id="ARBA00022723"/>
    </source>
</evidence>
<dbReference type="EMBL" id="NOWI01000004">
    <property type="protein sequence ID" value="RFT44960.1"/>
    <property type="molecule type" value="Genomic_DNA"/>
</dbReference>
<keyword evidence="9" id="KW-0460">Magnesium</keyword>
<dbReference type="SMART" id="SM00046">
    <property type="entry name" value="DAGKc"/>
    <property type="match status" value="1"/>
</dbReference>
<evidence type="ECO:0000256" key="4">
    <source>
        <dbReference type="ARBA" id="ARBA00022679"/>
    </source>
</evidence>
<comment type="cofactor">
    <cofactor evidence="1">
        <name>Mg(2+)</name>
        <dbReference type="ChEBI" id="CHEBI:18420"/>
    </cofactor>
</comment>
<evidence type="ECO:0000256" key="11">
    <source>
        <dbReference type="ARBA" id="ARBA00023209"/>
    </source>
</evidence>
<evidence type="ECO:0000256" key="8">
    <source>
        <dbReference type="ARBA" id="ARBA00022840"/>
    </source>
</evidence>
<dbReference type="InterPro" id="IPR005218">
    <property type="entry name" value="Diacylglycerol/lipid_kinase"/>
</dbReference>
<evidence type="ECO:0000259" key="13">
    <source>
        <dbReference type="PROSITE" id="PS50146"/>
    </source>
</evidence>
<keyword evidence="3" id="KW-0444">Lipid biosynthesis</keyword>
<evidence type="ECO:0000256" key="12">
    <source>
        <dbReference type="ARBA" id="ARBA00023264"/>
    </source>
</evidence>
<keyword evidence="7 14" id="KW-0418">Kinase</keyword>
<evidence type="ECO:0000313" key="15">
    <source>
        <dbReference type="Proteomes" id="UP000259211"/>
    </source>
</evidence>
<dbReference type="GO" id="GO:0005524">
    <property type="term" value="F:ATP binding"/>
    <property type="evidence" value="ECO:0007669"/>
    <property type="project" value="UniProtKB-KW"/>
</dbReference>
<evidence type="ECO:0000256" key="10">
    <source>
        <dbReference type="ARBA" id="ARBA00023098"/>
    </source>
</evidence>
<evidence type="ECO:0000256" key="1">
    <source>
        <dbReference type="ARBA" id="ARBA00001946"/>
    </source>
</evidence>
<dbReference type="Gene3D" id="2.60.200.40">
    <property type="match status" value="1"/>
</dbReference>
<organism evidence="14 15">
    <name type="scientific">Cutibacterium avidum</name>
    <dbReference type="NCBI Taxonomy" id="33010"/>
    <lineage>
        <taxon>Bacteria</taxon>
        <taxon>Bacillati</taxon>
        <taxon>Actinomycetota</taxon>
        <taxon>Actinomycetes</taxon>
        <taxon>Propionibacteriales</taxon>
        <taxon>Propionibacteriaceae</taxon>
        <taxon>Cutibacterium</taxon>
    </lineage>
</organism>
<name>A0A3E2DHW5_9ACTN</name>
<dbReference type="InterPro" id="IPR017438">
    <property type="entry name" value="ATP-NAD_kinase_N"/>
</dbReference>
<keyword evidence="8" id="KW-0067">ATP-binding</keyword>
<dbReference type="GO" id="GO:0016301">
    <property type="term" value="F:kinase activity"/>
    <property type="evidence" value="ECO:0007669"/>
    <property type="project" value="UniProtKB-KW"/>
</dbReference>
<dbReference type="InterPro" id="IPR050187">
    <property type="entry name" value="Lipid_Phosphate_FormReg"/>
</dbReference>
<dbReference type="PANTHER" id="PTHR12358:SF106">
    <property type="entry name" value="LIPID KINASE YEGS"/>
    <property type="match status" value="1"/>
</dbReference>
<keyword evidence="6" id="KW-0547">Nucleotide-binding</keyword>
<keyword evidence="11" id="KW-0594">Phospholipid biosynthesis</keyword>
<sequence length="297" mass="31551">MTTRLLVNPAAGGGRADRLQPWAAAQLQRAFGDVDAVHTTSFQNADEALAEFAATDGEGDRVVVMGGDGMVHLGLNHLAGTRIRLAIVPSGTGNDFASSVGLPSRVDDAIRHIVADQPTRIDLAEVTGAVYGGHCWVGCVVSTGYDAIVNRRTNRMTTKFGPLSYGWVALSALAEFTPRHYRISIDGQDRELDAMLIAVGNGGHFGGGMRVCPTASVVDGLLDITIIHAVSRRTLLSCLPLLYAGRFTHLDFVETLRARRVDIDGDDMFAMADGEEIGDVPLTVVARSSAVNLVGLP</sequence>
<feature type="domain" description="DAGKc" evidence="13">
    <location>
        <begin position="1"/>
        <end position="130"/>
    </location>
</feature>
<evidence type="ECO:0000256" key="6">
    <source>
        <dbReference type="ARBA" id="ARBA00022741"/>
    </source>
</evidence>
<gene>
    <name evidence="14" type="ORF">CHT91_05820</name>
</gene>
<dbReference type="AlphaFoldDB" id="A0A3E2DHW5"/>
<dbReference type="NCBIfam" id="TIGR00147">
    <property type="entry name" value="YegS/Rv2252/BmrU family lipid kinase"/>
    <property type="match status" value="1"/>
</dbReference>
<dbReference type="Proteomes" id="UP000259211">
    <property type="component" value="Unassembled WGS sequence"/>
</dbReference>
<dbReference type="RefSeq" id="WP_117189226.1">
    <property type="nucleotide sequence ID" value="NZ_NOWI01000004.1"/>
</dbReference>
<evidence type="ECO:0000256" key="9">
    <source>
        <dbReference type="ARBA" id="ARBA00022842"/>
    </source>
</evidence>
<evidence type="ECO:0000256" key="7">
    <source>
        <dbReference type="ARBA" id="ARBA00022777"/>
    </source>
</evidence>
<dbReference type="InterPro" id="IPR001206">
    <property type="entry name" value="Diacylglycerol_kinase_cat_dom"/>
</dbReference>
<dbReference type="Pfam" id="PF19279">
    <property type="entry name" value="YegS_C"/>
    <property type="match status" value="1"/>
</dbReference>
<keyword evidence="10" id="KW-0443">Lipid metabolism</keyword>
<dbReference type="InterPro" id="IPR016064">
    <property type="entry name" value="NAD/diacylglycerol_kinase_sf"/>
</dbReference>